<dbReference type="AlphaFoldDB" id="A0A2D3D6T0"/>
<organism evidence="1 2">
    <name type="scientific">Bifidobacterium choerinum</name>
    <dbReference type="NCBI Taxonomy" id="35760"/>
    <lineage>
        <taxon>Bacteria</taxon>
        <taxon>Bacillati</taxon>
        <taxon>Actinomycetota</taxon>
        <taxon>Actinomycetes</taxon>
        <taxon>Bifidobacteriales</taxon>
        <taxon>Bifidobacteriaceae</taxon>
        <taxon>Bifidobacterium</taxon>
    </lineage>
</organism>
<dbReference type="RefSeq" id="WP_099721471.1">
    <property type="nucleotide sequence ID" value="NZ_CP018044.1"/>
</dbReference>
<dbReference type="EMBL" id="CP018044">
    <property type="protein sequence ID" value="ATU20818.1"/>
    <property type="molecule type" value="Genomic_DNA"/>
</dbReference>
<proteinExistence type="predicted"/>
<dbReference type="Proteomes" id="UP000229907">
    <property type="component" value="Chromosome"/>
</dbReference>
<name>A0A2D3D6T0_9BIFI</name>
<evidence type="ECO:0000313" key="1">
    <source>
        <dbReference type="EMBL" id="ATU20818.1"/>
    </source>
</evidence>
<sequence>MSRTRVKVVLNRESVREQLLHNRQLLDEVQSKVEGMANVHPAIKVYRNTDRGRGNIVATIPMSVEDAHRGLMADMLGKVRI</sequence>
<evidence type="ECO:0000313" key="2">
    <source>
        <dbReference type="Proteomes" id="UP000229907"/>
    </source>
</evidence>
<gene>
    <name evidence="1" type="ORF">BcFMB_07665</name>
</gene>
<accession>A0A2D3D6T0</accession>
<dbReference type="KEGG" id="bcho:BcFMB_07665"/>
<reference evidence="1 2" key="1">
    <citation type="submission" date="2016-11" db="EMBL/GenBank/DDBJ databases">
        <title>complete genome sequence of Bifidobacterium choerinum strain FMB-1.</title>
        <authorList>
            <person name="Park C.-S."/>
            <person name="Jung D.-H."/>
            <person name="Choi D.-S."/>
        </authorList>
    </citation>
    <scope>NUCLEOTIDE SEQUENCE [LARGE SCALE GENOMIC DNA]</scope>
    <source>
        <strain evidence="1 2">FMB-1</strain>
    </source>
</reference>
<protein>
    <submittedName>
        <fullName evidence="1">Uncharacterized protein</fullName>
    </submittedName>
</protein>